<dbReference type="Proteomes" id="UP000595231">
    <property type="component" value="Chromosome"/>
</dbReference>
<reference evidence="3 4" key="1">
    <citation type="submission" date="2020-12" db="EMBL/GenBank/DDBJ databases">
        <title>FDA dAtabase for Regulatory Grade micrObial Sequences (FDA-ARGOS): Supporting development and validation of Infectious Disease Dx tests.</title>
        <authorList>
            <person name="Sproer C."/>
            <person name="Gronow S."/>
            <person name="Severitt S."/>
            <person name="Schroder I."/>
            <person name="Tallon L."/>
            <person name="Sadzewicz L."/>
            <person name="Zhao X."/>
            <person name="Boylan J."/>
            <person name="Ott S."/>
            <person name="Bowen H."/>
            <person name="Vavikolanu K."/>
            <person name="Mehta A."/>
            <person name="Aluvathingal J."/>
            <person name="Nadendla S."/>
            <person name="Lowell S."/>
            <person name="Myers T."/>
            <person name="Yan Y."/>
            <person name="Sichtig H."/>
        </authorList>
    </citation>
    <scope>NUCLEOTIDE SEQUENCE [LARGE SCALE GENOMIC DNA]</scope>
    <source>
        <strain evidence="3 4">FDAARGOS_1050</strain>
    </source>
</reference>
<feature type="coiled-coil region" evidence="1">
    <location>
        <begin position="97"/>
        <end position="183"/>
    </location>
</feature>
<evidence type="ECO:0000256" key="1">
    <source>
        <dbReference type="SAM" id="Coils"/>
    </source>
</evidence>
<feature type="chain" id="PRO_5032814876" evidence="2">
    <location>
        <begin position="23"/>
        <end position="304"/>
    </location>
</feature>
<evidence type="ECO:0000313" key="4">
    <source>
        <dbReference type="Proteomes" id="UP000595231"/>
    </source>
</evidence>
<dbReference type="AlphaFoldDB" id="A0A7T4B7Q1"/>
<protein>
    <submittedName>
        <fullName evidence="3">HlyD family efflux transporter periplasmic adaptor subunit</fullName>
    </submittedName>
</protein>
<organism evidence="3 4">
    <name type="scientific">Achromobacter deleyi</name>
    <dbReference type="NCBI Taxonomy" id="1353891"/>
    <lineage>
        <taxon>Bacteria</taxon>
        <taxon>Pseudomonadati</taxon>
        <taxon>Pseudomonadota</taxon>
        <taxon>Betaproteobacteria</taxon>
        <taxon>Burkholderiales</taxon>
        <taxon>Alcaligenaceae</taxon>
        <taxon>Achromobacter</taxon>
    </lineage>
</organism>
<dbReference type="PANTHER" id="PTHR30469:SF15">
    <property type="entry name" value="HLYD FAMILY OF SECRETION PROTEINS"/>
    <property type="match status" value="1"/>
</dbReference>
<accession>A0A7T4B7Q1</accession>
<proteinExistence type="predicted"/>
<gene>
    <name evidence="3" type="ORF">I6I07_11615</name>
</gene>
<dbReference type="GO" id="GO:0015562">
    <property type="term" value="F:efflux transmembrane transporter activity"/>
    <property type="evidence" value="ECO:0007669"/>
    <property type="project" value="TreeGrafter"/>
</dbReference>
<sequence>MRGSAIARWHILVIACTLALCACSERDTADASTQRTESQGPRPVAVARGKVEVEGGLIVLAPTIAGSVIAMDAREGIRVERGQVLLKMESEQVSAAASLAKSELKLARAKLEASERRLPELRRAAGRYGEAARSGAASPQLADEAQQRLAEAKSDAAVARAESEVAETRLKQAEAAVTQLALRAPAEGFVVEVSTQVGSHLKPGDAALTLLPRRPLIVRAELNATYVTSVRPGMLATVASDQDPSANASPWPPARLVRINPIYRNGLQQQDTQRAPAPVVECILEFDGPIPALVGQNVIVKFHE</sequence>
<keyword evidence="1" id="KW-0175">Coiled coil</keyword>
<dbReference type="Gene3D" id="2.40.30.170">
    <property type="match status" value="1"/>
</dbReference>
<dbReference type="Gene3D" id="1.10.287.470">
    <property type="entry name" value="Helix hairpin bin"/>
    <property type="match status" value="1"/>
</dbReference>
<dbReference type="SUPFAM" id="SSF111369">
    <property type="entry name" value="HlyD-like secretion proteins"/>
    <property type="match status" value="1"/>
</dbReference>
<feature type="signal peptide" evidence="2">
    <location>
        <begin position="1"/>
        <end position="22"/>
    </location>
</feature>
<dbReference type="PANTHER" id="PTHR30469">
    <property type="entry name" value="MULTIDRUG RESISTANCE PROTEIN MDTA"/>
    <property type="match status" value="1"/>
</dbReference>
<name>A0A7T4B7Q1_9BURK</name>
<dbReference type="GO" id="GO:1990281">
    <property type="term" value="C:efflux pump complex"/>
    <property type="evidence" value="ECO:0007669"/>
    <property type="project" value="TreeGrafter"/>
</dbReference>
<dbReference type="Gene3D" id="2.40.50.100">
    <property type="match status" value="1"/>
</dbReference>
<evidence type="ECO:0000313" key="3">
    <source>
        <dbReference type="EMBL" id="QQB37195.1"/>
    </source>
</evidence>
<dbReference type="PROSITE" id="PS51257">
    <property type="entry name" value="PROKAR_LIPOPROTEIN"/>
    <property type="match status" value="1"/>
</dbReference>
<keyword evidence="2" id="KW-0732">Signal</keyword>
<evidence type="ECO:0000256" key="2">
    <source>
        <dbReference type="SAM" id="SignalP"/>
    </source>
</evidence>
<dbReference type="RefSeq" id="WP_198486738.1">
    <property type="nucleotide sequence ID" value="NZ_CP065997.1"/>
</dbReference>
<dbReference type="EMBL" id="CP065997">
    <property type="protein sequence ID" value="QQB37195.1"/>
    <property type="molecule type" value="Genomic_DNA"/>
</dbReference>